<dbReference type="OrthoDB" id="77828at2759"/>
<dbReference type="Gene3D" id="2.40.50.1040">
    <property type="match status" value="1"/>
</dbReference>
<dbReference type="STRING" id="984485.A0A1E4RM41"/>
<reference evidence="7" key="1">
    <citation type="submission" date="2016-05" db="EMBL/GenBank/DDBJ databases">
        <title>Comparative genomics of biotechnologically important yeasts.</title>
        <authorList>
            <consortium name="DOE Joint Genome Institute"/>
            <person name="Riley R."/>
            <person name="Haridas S."/>
            <person name="Wolfe K.H."/>
            <person name="Lopes M.R."/>
            <person name="Hittinger C.T."/>
            <person name="Goker M."/>
            <person name="Salamov A."/>
            <person name="Wisecaver J."/>
            <person name="Long T.M."/>
            <person name="Aerts A.L."/>
            <person name="Barry K."/>
            <person name="Choi C."/>
            <person name="Clum A."/>
            <person name="Coughlan A.Y."/>
            <person name="Deshpande S."/>
            <person name="Douglass A.P."/>
            <person name="Hanson S.J."/>
            <person name="Klenk H.-P."/>
            <person name="Labutti K."/>
            <person name="Lapidus A."/>
            <person name="Lindquist E."/>
            <person name="Lipzen A."/>
            <person name="Meier-Kolthoff J.P."/>
            <person name="Ohm R.A."/>
            <person name="Otillar R.P."/>
            <person name="Pangilinan J."/>
            <person name="Peng Y."/>
            <person name="Rokas A."/>
            <person name="Rosa C.A."/>
            <person name="Scheuner C."/>
            <person name="Sibirny A.A."/>
            <person name="Slot J.C."/>
            <person name="Stielow J.B."/>
            <person name="Sun H."/>
            <person name="Kurtzman C.P."/>
            <person name="Blackwell M."/>
            <person name="Grigoriev I.V."/>
            <person name="Jeffries T.W."/>
        </authorList>
    </citation>
    <scope>NUCLEOTIDE SEQUENCE [LARGE SCALE GENOMIC DNA]</scope>
    <source>
        <strain evidence="7">NRRL Y-1933</strain>
    </source>
</reference>
<dbReference type="RefSeq" id="XP_020077401.1">
    <property type="nucleotide sequence ID" value="XM_020220716.1"/>
</dbReference>
<dbReference type="Pfam" id="PF10451">
    <property type="entry name" value="Stn1"/>
    <property type="match status" value="1"/>
</dbReference>
<evidence type="ECO:0000256" key="4">
    <source>
        <dbReference type="SAM" id="MobiDB-lite"/>
    </source>
</evidence>
<feature type="region of interest" description="Disordered" evidence="4">
    <location>
        <begin position="354"/>
        <end position="394"/>
    </location>
</feature>
<dbReference type="InterPro" id="IPR018856">
    <property type="entry name" value="Stn1_N"/>
</dbReference>
<dbReference type="GO" id="GO:0000781">
    <property type="term" value="C:chromosome, telomeric region"/>
    <property type="evidence" value="ECO:0007669"/>
    <property type="project" value="UniProtKB-SubCell"/>
</dbReference>
<name>A0A1E4RM41_9ASCO</name>
<keyword evidence="3" id="KW-0779">Telomere</keyword>
<dbReference type="Proteomes" id="UP000095085">
    <property type="component" value="Unassembled WGS sequence"/>
</dbReference>
<evidence type="ECO:0000256" key="1">
    <source>
        <dbReference type="ARBA" id="ARBA00004574"/>
    </source>
</evidence>
<gene>
    <name evidence="6" type="ORF">HYPBUDRAFT_151847</name>
</gene>
<evidence type="ECO:0000259" key="5">
    <source>
        <dbReference type="Pfam" id="PF10451"/>
    </source>
</evidence>
<organism evidence="6 7">
    <name type="scientific">Hyphopichia burtonii NRRL Y-1933</name>
    <dbReference type="NCBI Taxonomy" id="984485"/>
    <lineage>
        <taxon>Eukaryota</taxon>
        <taxon>Fungi</taxon>
        <taxon>Dikarya</taxon>
        <taxon>Ascomycota</taxon>
        <taxon>Saccharomycotina</taxon>
        <taxon>Pichiomycetes</taxon>
        <taxon>Debaryomycetaceae</taxon>
        <taxon>Hyphopichia</taxon>
    </lineage>
</organism>
<comment type="subcellular location">
    <subcellularLocation>
        <location evidence="1">Chromosome</location>
        <location evidence="1">Telomere</location>
    </subcellularLocation>
</comment>
<feature type="domain" description="CST complex subunit Stn1 N-terminal" evidence="5">
    <location>
        <begin position="27"/>
        <end position="212"/>
    </location>
</feature>
<feature type="compositionally biased region" description="Basic and acidic residues" evidence="4">
    <location>
        <begin position="381"/>
        <end position="393"/>
    </location>
</feature>
<dbReference type="AlphaFoldDB" id="A0A1E4RM41"/>
<accession>A0A1E4RM41</accession>
<dbReference type="EMBL" id="KV454539">
    <property type="protein sequence ID" value="ODV68334.1"/>
    <property type="molecule type" value="Genomic_DNA"/>
</dbReference>
<sequence>MDKEASLKVDLAPGKSHIALRVGEKCYYVPALLHMAPTFSRVCPLFINDVLNSKSMVNIYGTSGLSLHHSQYFLINNHPIKRVSLSGKILSYFFKEVDQSKPSDRNYYIFTIDDCSSHNSLIIQVKAKQSICAGLNLPPIDSCYGTIINAIGLIKRVYDFEPQLDCFHLSILGKPNDFDVELDQWMERLEFRKRMLEKPWKYQPPELSSNNELTQDPPMLRKDYQRKLNRQQLQLSESLPKAGLVPLHKDSVIIHHDRIRAQRPIICLDPEVEIVHCSTIPTGTHTPVTPLPIPLASKGLASLNNCPSSLPPSTLQYPLKNRTHDSIFKTKEKKELNRSSNALLESFKVAKPQYTSKTSSKKSGPKLVRLQQDPSHNESTSGKKTEEIPRDDAFTLSKIDSSTLRGKRIVNKAQLEIEKVGRPFSRK</sequence>
<dbReference type="GeneID" id="30995266"/>
<evidence type="ECO:0000313" key="7">
    <source>
        <dbReference type="Proteomes" id="UP000095085"/>
    </source>
</evidence>
<evidence type="ECO:0000256" key="2">
    <source>
        <dbReference type="ARBA" id="ARBA00022454"/>
    </source>
</evidence>
<keyword evidence="7" id="KW-1185">Reference proteome</keyword>
<proteinExistence type="predicted"/>
<evidence type="ECO:0000256" key="3">
    <source>
        <dbReference type="ARBA" id="ARBA00022895"/>
    </source>
</evidence>
<protein>
    <recommendedName>
        <fullName evidence="5">CST complex subunit Stn1 N-terminal domain-containing protein</fullName>
    </recommendedName>
</protein>
<evidence type="ECO:0000313" key="6">
    <source>
        <dbReference type="EMBL" id="ODV68334.1"/>
    </source>
</evidence>
<keyword evidence="2" id="KW-0158">Chromosome</keyword>